<dbReference type="GeneID" id="54578183"/>
<comment type="subcellular location">
    <subcellularLocation>
        <location evidence="1">Mitochondrion</location>
    </subcellularLocation>
</comment>
<feature type="region of interest" description="Disordered" evidence="6">
    <location>
        <begin position="24"/>
        <end position="79"/>
    </location>
</feature>
<evidence type="ECO:0000256" key="5">
    <source>
        <dbReference type="ARBA" id="ARBA00039444"/>
    </source>
</evidence>
<feature type="compositionally biased region" description="Pro residues" evidence="6">
    <location>
        <begin position="49"/>
        <end position="58"/>
    </location>
</feature>
<keyword evidence="8" id="KW-1185">Reference proteome</keyword>
<dbReference type="FunFam" id="1.20.58.1180:FF:000001">
    <property type="entry name" value="Mitochondrial large ribosomal subunit YmL35"/>
    <property type="match status" value="1"/>
</dbReference>
<evidence type="ECO:0000256" key="1">
    <source>
        <dbReference type="ARBA" id="ARBA00004173"/>
    </source>
</evidence>
<dbReference type="Gene3D" id="3.90.280.10">
    <property type="entry name" value="PEBP-like"/>
    <property type="match status" value="1"/>
</dbReference>
<dbReference type="InterPro" id="IPR008914">
    <property type="entry name" value="PEBP"/>
</dbReference>
<dbReference type="Gene3D" id="1.20.58.1180">
    <property type="match status" value="1"/>
</dbReference>
<keyword evidence="2" id="KW-0496">Mitochondrion</keyword>
<reference evidence="7" key="1">
    <citation type="journal article" date="2020" name="Stud. Mycol.">
        <title>101 Dothideomycetes genomes: a test case for predicting lifestyles and emergence of pathogens.</title>
        <authorList>
            <person name="Haridas S."/>
            <person name="Albert R."/>
            <person name="Binder M."/>
            <person name="Bloem J."/>
            <person name="Labutti K."/>
            <person name="Salamov A."/>
            <person name="Andreopoulos B."/>
            <person name="Baker S."/>
            <person name="Barry K."/>
            <person name="Bills G."/>
            <person name="Bluhm B."/>
            <person name="Cannon C."/>
            <person name="Castanera R."/>
            <person name="Culley D."/>
            <person name="Daum C."/>
            <person name="Ezra D."/>
            <person name="Gonzalez J."/>
            <person name="Henrissat B."/>
            <person name="Kuo A."/>
            <person name="Liang C."/>
            <person name="Lipzen A."/>
            <person name="Lutzoni F."/>
            <person name="Magnuson J."/>
            <person name="Mondo S."/>
            <person name="Nolan M."/>
            <person name="Ohm R."/>
            <person name="Pangilinan J."/>
            <person name="Park H.-J."/>
            <person name="Ramirez L."/>
            <person name="Alfaro M."/>
            <person name="Sun H."/>
            <person name="Tritt A."/>
            <person name="Yoshinaga Y."/>
            <person name="Zwiers L.-H."/>
            <person name="Turgeon B."/>
            <person name="Goodwin S."/>
            <person name="Spatafora J."/>
            <person name="Crous P."/>
            <person name="Grigoriev I."/>
        </authorList>
    </citation>
    <scope>NUCLEOTIDE SEQUENCE</scope>
    <source>
        <strain evidence="7">CBS 122368</strain>
    </source>
</reference>
<dbReference type="InterPro" id="IPR035810">
    <property type="entry name" value="PEBP_euk"/>
</dbReference>
<dbReference type="PANTHER" id="PTHR11362:SF82">
    <property type="entry name" value="PHOSPHATIDYLETHANOLAMINE-BINDING PROTEIN 4"/>
    <property type="match status" value="1"/>
</dbReference>
<dbReference type="Pfam" id="PF01161">
    <property type="entry name" value="PBP"/>
    <property type="match status" value="1"/>
</dbReference>
<proteinExistence type="inferred from homology"/>
<name>A0A6A6IN78_9PLEO</name>
<dbReference type="FunFam" id="3.90.280.10:FF:000004">
    <property type="entry name" value="Mitochondrial large ribosomal subunit YmL35"/>
    <property type="match status" value="1"/>
</dbReference>
<comment type="function">
    <text evidence="3">Component of the mitochondrial ribosome (mitoribosome), a dedicated translation machinery responsible for the synthesis of mitochondrial genome-encoded proteins, including at least some of the essential transmembrane subunits of the mitochondrial respiratory chain. The mitoribosomes are attached to the mitochondrial inner membrane and translation products are cotranslationally integrated into the membrane.</text>
</comment>
<feature type="compositionally biased region" description="Basic and acidic residues" evidence="6">
    <location>
        <begin position="65"/>
        <end position="75"/>
    </location>
</feature>
<sequence length="460" mass="52461">MAMASVKPSIRQFSACLGCVRRTASGNGAPRRLLSSSAAAREELQTHHPTPPPPPPPAAATSAPMKDEASSKRTPEYMQKWGDLDPNLVEWKRDERRLVRREGVQPVGSRRRRAVLRRSTMRQTEQIPFEQLPYQCFQEARKFLLEDRQEKLTEIETQTLRIKNLMAQDPAVSGGALAKEARLRSMRNHLHGLIILADINDPVVKKKFEDGQGDMNKPIYRYLADQKWRKYKRLVLEQRISQLNIVPDLLPALDPIADADLAFGRKKVSPGEFVDSAISEKMPRLSVQTFEQGEKLVTVVVVDADVPVPDKDSFTYRCHFIASNVPISPSQTSIPLQRIDQEDKKTENEAARKIAVPWLPPWAHKGAPYHRLAVFVLEQSEAKALDVLDIKKTKRNSFILRSFVDSHKLKPIGVALFRTKWDESMAGVMERAGLKDQVDVEFKRKRVEPLPYKRRTERMR</sequence>
<dbReference type="EMBL" id="ML987193">
    <property type="protein sequence ID" value="KAF2251020.1"/>
    <property type="molecule type" value="Genomic_DNA"/>
</dbReference>
<evidence type="ECO:0000256" key="6">
    <source>
        <dbReference type="SAM" id="MobiDB-lite"/>
    </source>
</evidence>
<organism evidence="7 8">
    <name type="scientific">Trematosphaeria pertusa</name>
    <dbReference type="NCBI Taxonomy" id="390896"/>
    <lineage>
        <taxon>Eukaryota</taxon>
        <taxon>Fungi</taxon>
        <taxon>Dikarya</taxon>
        <taxon>Ascomycota</taxon>
        <taxon>Pezizomycotina</taxon>
        <taxon>Dothideomycetes</taxon>
        <taxon>Pleosporomycetidae</taxon>
        <taxon>Pleosporales</taxon>
        <taxon>Massarineae</taxon>
        <taxon>Trematosphaeriaceae</taxon>
        <taxon>Trematosphaeria</taxon>
    </lineage>
</organism>
<dbReference type="AlphaFoldDB" id="A0A6A6IN78"/>
<comment type="similarity">
    <text evidence="4">Belongs to the phosphatidylethanolamine-binding protein family. Mitochondrion-specific ribosomal protein mL38 subfamily.</text>
</comment>
<evidence type="ECO:0000256" key="2">
    <source>
        <dbReference type="ARBA" id="ARBA00023128"/>
    </source>
</evidence>
<evidence type="ECO:0000313" key="8">
    <source>
        <dbReference type="Proteomes" id="UP000800094"/>
    </source>
</evidence>
<evidence type="ECO:0000256" key="4">
    <source>
        <dbReference type="ARBA" id="ARBA00038016"/>
    </source>
</evidence>
<dbReference type="SUPFAM" id="SSF49777">
    <property type="entry name" value="PEBP-like"/>
    <property type="match status" value="1"/>
</dbReference>
<evidence type="ECO:0000256" key="3">
    <source>
        <dbReference type="ARBA" id="ARBA00037226"/>
    </source>
</evidence>
<dbReference type="InterPro" id="IPR036610">
    <property type="entry name" value="PEBP-like_sf"/>
</dbReference>
<dbReference type="GO" id="GO:0005739">
    <property type="term" value="C:mitochondrion"/>
    <property type="evidence" value="ECO:0007669"/>
    <property type="project" value="UniProtKB-SubCell"/>
</dbReference>
<dbReference type="PANTHER" id="PTHR11362">
    <property type="entry name" value="PHOSPHATIDYLETHANOLAMINE-BINDING PROTEIN"/>
    <property type="match status" value="1"/>
</dbReference>
<evidence type="ECO:0000313" key="7">
    <source>
        <dbReference type="EMBL" id="KAF2251020.1"/>
    </source>
</evidence>
<protein>
    <recommendedName>
        <fullName evidence="5">Large ribosomal subunit protein mL38</fullName>
    </recommendedName>
</protein>
<dbReference type="RefSeq" id="XP_033686024.1">
    <property type="nucleotide sequence ID" value="XM_033824853.1"/>
</dbReference>
<dbReference type="Proteomes" id="UP000800094">
    <property type="component" value="Unassembled WGS sequence"/>
</dbReference>
<gene>
    <name evidence="7" type="ORF">BU26DRAFT_454104</name>
</gene>
<dbReference type="OrthoDB" id="2153661at2759"/>
<accession>A0A6A6IN78</accession>